<dbReference type="InterPro" id="IPR012349">
    <property type="entry name" value="Split_barrel_FMN-bd"/>
</dbReference>
<comment type="caution">
    <text evidence="1">The sequence shown here is derived from an EMBL/GenBank/DDBJ whole genome shotgun (WGS) entry which is preliminary data.</text>
</comment>
<name>A0ABP6SCN6_9ACTN</name>
<dbReference type="InterPro" id="IPR024747">
    <property type="entry name" value="Pyridox_Oxase-rel"/>
</dbReference>
<protein>
    <submittedName>
        <fullName evidence="1">Pyridoxamine 5'-phosphate oxidase family protein</fullName>
    </submittedName>
</protein>
<dbReference type="Proteomes" id="UP001499990">
    <property type="component" value="Unassembled WGS sequence"/>
</dbReference>
<gene>
    <name evidence="1" type="ORF">GCM10020367_33210</name>
</gene>
<keyword evidence="2" id="KW-1185">Reference proteome</keyword>
<sequence>MDIMPCDDPRLLELLDRVPYGRLASSMSALPFVASARHIVTDGQVMLRMHAGFGYHDACDGNVVAYGADNMNSGAAEVWSLQFTGTARLAEPGDEELDHFGPVPRLADGKPFDPVYLRIEPQFGTLHSLDGSPERHYQHPE</sequence>
<dbReference type="Pfam" id="PF12900">
    <property type="entry name" value="Pyridox_ox_2"/>
    <property type="match status" value="1"/>
</dbReference>
<dbReference type="EMBL" id="BAAAYL010000001">
    <property type="protein sequence ID" value="GAA3373406.1"/>
    <property type="molecule type" value="Genomic_DNA"/>
</dbReference>
<reference evidence="2" key="1">
    <citation type="journal article" date="2019" name="Int. J. Syst. Evol. Microbiol.">
        <title>The Global Catalogue of Microorganisms (GCM) 10K type strain sequencing project: providing services to taxonomists for standard genome sequencing and annotation.</title>
        <authorList>
            <consortium name="The Broad Institute Genomics Platform"/>
            <consortium name="The Broad Institute Genome Sequencing Center for Infectious Disease"/>
            <person name="Wu L."/>
            <person name="Ma J."/>
        </authorList>
    </citation>
    <scope>NUCLEOTIDE SEQUENCE [LARGE SCALE GENOMIC DNA]</scope>
    <source>
        <strain evidence="2">JCM 9651</strain>
    </source>
</reference>
<dbReference type="SUPFAM" id="SSF50475">
    <property type="entry name" value="FMN-binding split barrel"/>
    <property type="match status" value="1"/>
</dbReference>
<accession>A0ABP6SCN6</accession>
<proteinExistence type="predicted"/>
<organism evidence="1 2">
    <name type="scientific">Streptomyces sannanensis</name>
    <dbReference type="NCBI Taxonomy" id="285536"/>
    <lineage>
        <taxon>Bacteria</taxon>
        <taxon>Bacillati</taxon>
        <taxon>Actinomycetota</taxon>
        <taxon>Actinomycetes</taxon>
        <taxon>Kitasatosporales</taxon>
        <taxon>Streptomycetaceae</taxon>
        <taxon>Streptomyces</taxon>
    </lineage>
</organism>
<evidence type="ECO:0000313" key="2">
    <source>
        <dbReference type="Proteomes" id="UP001499990"/>
    </source>
</evidence>
<evidence type="ECO:0000313" key="1">
    <source>
        <dbReference type="EMBL" id="GAA3373406.1"/>
    </source>
</evidence>
<dbReference type="Gene3D" id="2.30.110.10">
    <property type="entry name" value="Electron Transport, Fmn-binding Protein, Chain A"/>
    <property type="match status" value="1"/>
</dbReference>